<name>A0A9P9YJ01_9MUSC</name>
<evidence type="ECO:0000313" key="2">
    <source>
        <dbReference type="Proteomes" id="UP001059596"/>
    </source>
</evidence>
<dbReference type="EMBL" id="JAMKOV010000012">
    <property type="protein sequence ID" value="KAI8037650.1"/>
    <property type="molecule type" value="Genomic_DNA"/>
</dbReference>
<accession>A0A9P9YJ01</accession>
<organism evidence="1 2">
    <name type="scientific">Drosophila gunungcola</name>
    <name type="common">fruit fly</name>
    <dbReference type="NCBI Taxonomy" id="103775"/>
    <lineage>
        <taxon>Eukaryota</taxon>
        <taxon>Metazoa</taxon>
        <taxon>Ecdysozoa</taxon>
        <taxon>Arthropoda</taxon>
        <taxon>Hexapoda</taxon>
        <taxon>Insecta</taxon>
        <taxon>Pterygota</taxon>
        <taxon>Neoptera</taxon>
        <taxon>Endopterygota</taxon>
        <taxon>Diptera</taxon>
        <taxon>Brachycera</taxon>
        <taxon>Muscomorpha</taxon>
        <taxon>Ephydroidea</taxon>
        <taxon>Drosophilidae</taxon>
        <taxon>Drosophila</taxon>
        <taxon>Sophophora</taxon>
    </lineage>
</organism>
<keyword evidence="2" id="KW-1185">Reference proteome</keyword>
<protein>
    <submittedName>
        <fullName evidence="1">Uncharacterized protein</fullName>
    </submittedName>
</protein>
<dbReference type="Proteomes" id="UP001059596">
    <property type="component" value="Unassembled WGS sequence"/>
</dbReference>
<reference evidence="1" key="1">
    <citation type="journal article" date="2023" name="Genome Biol. Evol.">
        <title>Long-read-based Genome Assembly of Drosophila gunungcola Reveals Fewer Chemosensory Genes in Flower-breeding Species.</title>
        <authorList>
            <person name="Negi A."/>
            <person name="Liao B.Y."/>
            <person name="Yeh S.D."/>
        </authorList>
    </citation>
    <scope>NUCLEOTIDE SEQUENCE</scope>
    <source>
        <strain evidence="1">Sukarami</strain>
    </source>
</reference>
<proteinExistence type="predicted"/>
<gene>
    <name evidence="1" type="ORF">M5D96_009820</name>
</gene>
<evidence type="ECO:0000313" key="1">
    <source>
        <dbReference type="EMBL" id="KAI8037650.1"/>
    </source>
</evidence>
<dbReference type="AlphaFoldDB" id="A0A9P9YJ01"/>
<sequence>MLKFQTVFYSFFWLKLKFSSPSSGLKSVLHSTWVTASLLFLGKCTPCRTNMSHFTKAPGMTGSLGPLLTSDLGLLSSTNCQSTHKATPLQVPGL</sequence>
<comment type="caution">
    <text evidence="1">The sequence shown here is derived from an EMBL/GenBank/DDBJ whole genome shotgun (WGS) entry which is preliminary data.</text>
</comment>